<dbReference type="SUPFAM" id="SSF48163">
    <property type="entry name" value="An anticodon-binding domain of class I aminoacyl-tRNA synthetases"/>
    <property type="match status" value="1"/>
</dbReference>
<reference evidence="9" key="1">
    <citation type="journal article" date="2019" name="Int. J. Mol. Sci.">
        <title>RNA-Seq de Novo Assembly and Differential Transcriptome Analysis of Chaga (Inonotus obliquus) Cultured with Different Betulin Sources and the Regulation of Genes Involved in Terpenoid Biosynthesis.</title>
        <authorList>
            <person name="Fradj N."/>
            <person name="Goncalves Dos Santos K.C."/>
            <person name="de Montigny N."/>
            <person name="Awwad F."/>
            <person name="Boumghar Y."/>
            <person name="Germain H."/>
            <person name="Desgagne-Penix I."/>
        </authorList>
    </citation>
    <scope>NUCLEOTIDE SEQUENCE</scope>
</reference>
<dbReference type="PANTHER" id="PTHR43311:SF2">
    <property type="entry name" value="GLUTAMATE--TRNA LIGASE, MITOCHONDRIAL-RELATED"/>
    <property type="match status" value="1"/>
</dbReference>
<dbReference type="InterPro" id="IPR008925">
    <property type="entry name" value="aa_tRNA-synth_I_cd-bd_sf"/>
</dbReference>
<proteinExistence type="evidence at transcript level"/>
<dbReference type="Gene3D" id="3.40.50.620">
    <property type="entry name" value="HUPs"/>
    <property type="match status" value="1"/>
</dbReference>
<dbReference type="GO" id="GO:0006424">
    <property type="term" value="P:glutamyl-tRNA aminoacylation"/>
    <property type="evidence" value="ECO:0007669"/>
    <property type="project" value="TreeGrafter"/>
</dbReference>
<dbReference type="GO" id="GO:0005524">
    <property type="term" value="F:ATP binding"/>
    <property type="evidence" value="ECO:0007669"/>
    <property type="project" value="UniProtKB-KW"/>
</dbReference>
<dbReference type="SUPFAM" id="SSF52374">
    <property type="entry name" value="Nucleotidylyl transferase"/>
    <property type="match status" value="1"/>
</dbReference>
<dbReference type="InterPro" id="IPR014729">
    <property type="entry name" value="Rossmann-like_a/b/a_fold"/>
</dbReference>
<feature type="domain" description="Glutamyl/glutaminyl-tRNA synthetase class Ib catalytic" evidence="8">
    <location>
        <begin position="1"/>
        <end position="95"/>
    </location>
</feature>
<evidence type="ECO:0000259" key="8">
    <source>
        <dbReference type="Pfam" id="PF00749"/>
    </source>
</evidence>
<dbReference type="GO" id="GO:0005739">
    <property type="term" value="C:mitochondrion"/>
    <property type="evidence" value="ECO:0007669"/>
    <property type="project" value="TreeGrafter"/>
</dbReference>
<dbReference type="EC" id="6.1.1.17" evidence="9"/>
<dbReference type="Gene3D" id="1.10.1160.10">
    <property type="entry name" value="Glutamyl-trna Synthetase, Domain 2"/>
    <property type="match status" value="1"/>
</dbReference>
<protein>
    <submittedName>
        <fullName evidence="9">Glutamate tRNA ligase</fullName>
        <ecNumber evidence="9">6.1.1.17</ecNumber>
    </submittedName>
</protein>
<dbReference type="Pfam" id="PF00749">
    <property type="entry name" value="tRNA-synt_1c"/>
    <property type="match status" value="1"/>
</dbReference>
<evidence type="ECO:0000256" key="5">
    <source>
        <dbReference type="ARBA" id="ARBA00022917"/>
    </source>
</evidence>
<evidence type="ECO:0000256" key="6">
    <source>
        <dbReference type="ARBA" id="ARBA00023146"/>
    </source>
</evidence>
<dbReference type="PANTHER" id="PTHR43311">
    <property type="entry name" value="GLUTAMATE--TRNA LIGASE"/>
    <property type="match status" value="1"/>
</dbReference>
<evidence type="ECO:0000256" key="1">
    <source>
        <dbReference type="ARBA" id="ARBA00007894"/>
    </source>
</evidence>
<evidence type="ECO:0000256" key="4">
    <source>
        <dbReference type="ARBA" id="ARBA00022840"/>
    </source>
</evidence>
<sequence length="276" mass="31155">MGITHVLRGEEWLPSLPLHLDLYACLGLTPPKYAHLPLLLNPDGSKMSKRKGDVSVSDYMDKGWMSSAVLNWLALAGWGTTHGEKEPGKGRTAAPSSTEVFALPELVEKFDLSVLTPRRSILDPQKLLVLSAKHLHRDIEDESKIDSLISSARALVMEHYKGPEHERIISGLDFREILNLTKDRLKRLNELPSILDFLFTYTEDRKGSDESDGDIKRYGEVTKKYINAIEATQSVQAPWNELTIQEVENLRESRDELVLLRRALTGQKVTVDVLFL</sequence>
<dbReference type="GO" id="GO:0004818">
    <property type="term" value="F:glutamate-tRNA ligase activity"/>
    <property type="evidence" value="ECO:0007669"/>
    <property type="project" value="UniProtKB-EC"/>
</dbReference>
<dbReference type="AlphaFoldDB" id="A0A5C2I8F1"/>
<dbReference type="GO" id="GO:0000049">
    <property type="term" value="F:tRNA binding"/>
    <property type="evidence" value="ECO:0007669"/>
    <property type="project" value="InterPro"/>
</dbReference>
<evidence type="ECO:0000313" key="9">
    <source>
        <dbReference type="EMBL" id="QEP49723.1"/>
    </source>
</evidence>
<evidence type="ECO:0000256" key="7">
    <source>
        <dbReference type="RuleBase" id="RU363037"/>
    </source>
</evidence>
<keyword evidence="3 7" id="KW-0547">Nucleotide-binding</keyword>
<evidence type="ECO:0000256" key="3">
    <source>
        <dbReference type="ARBA" id="ARBA00022741"/>
    </source>
</evidence>
<keyword evidence="6 7" id="KW-0030">Aminoacyl-tRNA synthetase</keyword>
<comment type="similarity">
    <text evidence="1">Belongs to the class-I aminoacyl-tRNA synthetase family. Glutamate--tRNA ligase type 1 subfamily.</text>
</comment>
<dbReference type="InterPro" id="IPR020061">
    <property type="entry name" value="Glu_tRNA_lig_a-bdl"/>
</dbReference>
<organism evidence="9">
    <name type="scientific">Inonotus obliquus</name>
    <dbReference type="NCBI Taxonomy" id="167356"/>
    <lineage>
        <taxon>Eukaryota</taxon>
        <taxon>Fungi</taxon>
        <taxon>Dikarya</taxon>
        <taxon>Basidiomycota</taxon>
        <taxon>Agaricomycotina</taxon>
        <taxon>Agaricomycetes</taxon>
        <taxon>Hymenochaetales</taxon>
        <taxon>Hymenochaetaceae</taxon>
        <taxon>Inonotus</taxon>
    </lineage>
</organism>
<keyword evidence="2 7" id="KW-0436">Ligase</keyword>
<keyword evidence="4 7" id="KW-0067">ATP-binding</keyword>
<dbReference type="InterPro" id="IPR049940">
    <property type="entry name" value="GluQ/Sye"/>
</dbReference>
<evidence type="ECO:0000256" key="2">
    <source>
        <dbReference type="ARBA" id="ARBA00022598"/>
    </source>
</evidence>
<dbReference type="InterPro" id="IPR020058">
    <property type="entry name" value="Glu/Gln-tRNA-synth_Ib_cat-dom"/>
</dbReference>
<name>A0A5C2I8F1_9AGAM</name>
<dbReference type="EMBL" id="MK825571">
    <property type="protein sequence ID" value="QEP49723.1"/>
    <property type="molecule type" value="mRNA"/>
</dbReference>
<keyword evidence="5 7" id="KW-0648">Protein biosynthesis</keyword>
<accession>A0A5C2I8F1</accession>